<dbReference type="EMBL" id="CP030759">
    <property type="protein sequence ID" value="AXA37364.1"/>
    <property type="molecule type" value="Genomic_DNA"/>
</dbReference>
<proteinExistence type="predicted"/>
<dbReference type="AlphaFoldDB" id="A0A2Z4Y7Y8"/>
<dbReference type="Pfam" id="PF08811">
    <property type="entry name" value="DUF1800"/>
    <property type="match status" value="1"/>
</dbReference>
<protein>
    <submittedName>
        <fullName evidence="2">Putative SIGNAL PEPTIDE PROTEIN</fullName>
    </submittedName>
</protein>
<gene>
    <name evidence="2" type="ORF">BRCON_2622</name>
</gene>
<reference evidence="2 3" key="1">
    <citation type="submission" date="2018-05" db="EMBL/GenBank/DDBJ databases">
        <title>A metagenomic window into the 2 km-deep terrestrial subsurface aquifer revealed taxonomically and functionally diverse microbial community comprising novel uncultured bacterial lineages.</title>
        <authorList>
            <person name="Kadnikov V.V."/>
            <person name="Mardanov A.V."/>
            <person name="Beletsky A.V."/>
            <person name="Banks D."/>
            <person name="Pimenov N.V."/>
            <person name="Frank Y.A."/>
            <person name="Karnachuk O.V."/>
            <person name="Ravin N.V."/>
        </authorList>
    </citation>
    <scope>NUCLEOTIDE SEQUENCE [LARGE SCALE GENOMIC DNA]</scope>
    <source>
        <strain evidence="2">BY</strain>
    </source>
</reference>
<dbReference type="Proteomes" id="UP000262583">
    <property type="component" value="Chromosome"/>
</dbReference>
<accession>A0A2Z4Y7Y8</accession>
<sequence>MAEQLANAFRQKGFRWDTQKARHLLNRAGFGIPPSAVRRLASFPPEEAVRSFLDYERFPEPNTPPDWLPEALDFPTLRARTQGMTEEQRQQFRRERERANRDALLRLQRWWFDRICRTQRPLEEKMTLFWHSHFAVSAQKVRSARLNYQLNATLRRHATGNYRTLLQEVSKSPAMLEYLDNRQNVKGNPNENWAREFFELFTLGIGNYTESDIKEAARAFTGWTARGELPVFVARRHDDGIKTIFGRTGRFSGDDVIDLTLAQPACAEFICAKLWRFFAYEDPEPEVVRGLAETFRNSNYELKPVLKQMFSSQAFYSERAIATQIKSPVQYLAQLVVQLDLTLSERPPLIQFAMRAMGQELFHPPNVKGWDGGKRWINTSTLLVRQNFATYLVAGGRPDVMGGRRLGQGGGRRAFPAAASSPGQGMEEGQPASGVSPMMEEQMMTSDPAEARFAPAGQDAMPTDIPTQTLARALAQQGRGERPFPPPADVRKVFRNLDGGSPEQIVQALAQHFLARPLDSQQVQVLAGLLAPQHLRSTPLKLTEVPLTNLQATLQALLCTAEYQLC</sequence>
<evidence type="ECO:0000313" key="3">
    <source>
        <dbReference type="Proteomes" id="UP000262583"/>
    </source>
</evidence>
<dbReference type="KEGG" id="schv:BRCON_2622"/>
<feature type="region of interest" description="Disordered" evidence="1">
    <location>
        <begin position="403"/>
        <end position="443"/>
    </location>
</feature>
<evidence type="ECO:0000256" key="1">
    <source>
        <dbReference type="SAM" id="MobiDB-lite"/>
    </source>
</evidence>
<name>A0A2Z4Y7Y8_SUMC1</name>
<organism evidence="2 3">
    <name type="scientific">Sumerlaea chitinivorans</name>
    <dbReference type="NCBI Taxonomy" id="2250252"/>
    <lineage>
        <taxon>Bacteria</taxon>
        <taxon>Candidatus Sumerlaeota</taxon>
        <taxon>Candidatus Sumerlaeia</taxon>
        <taxon>Candidatus Sumerlaeales</taxon>
        <taxon>Candidatus Sumerlaeaceae</taxon>
        <taxon>Candidatus Sumerlaea</taxon>
    </lineage>
</organism>
<evidence type="ECO:0000313" key="2">
    <source>
        <dbReference type="EMBL" id="AXA37364.1"/>
    </source>
</evidence>
<dbReference type="InterPro" id="IPR014917">
    <property type="entry name" value="DUF1800"/>
</dbReference>